<dbReference type="EMBL" id="MCGT01000024">
    <property type="protein sequence ID" value="ORX50135.1"/>
    <property type="molecule type" value="Genomic_DNA"/>
</dbReference>
<dbReference type="InterPro" id="IPR044880">
    <property type="entry name" value="NCX_ion-bd_dom_sf"/>
</dbReference>
<feature type="transmembrane region" description="Helical" evidence="8">
    <location>
        <begin position="180"/>
        <end position="199"/>
    </location>
</feature>
<keyword evidence="4 8" id="KW-0812">Transmembrane</keyword>
<keyword evidence="3" id="KW-0813">Transport</keyword>
<evidence type="ECO:0000256" key="4">
    <source>
        <dbReference type="ARBA" id="ARBA00022692"/>
    </source>
</evidence>
<dbReference type="InterPro" id="IPR004837">
    <property type="entry name" value="NaCa_Exmemb"/>
</dbReference>
<feature type="transmembrane region" description="Helical" evidence="8">
    <location>
        <begin position="810"/>
        <end position="834"/>
    </location>
</feature>
<evidence type="ECO:0000313" key="12">
    <source>
        <dbReference type="Proteomes" id="UP000242146"/>
    </source>
</evidence>
<evidence type="ECO:0000256" key="9">
    <source>
        <dbReference type="SAM" id="SignalP"/>
    </source>
</evidence>
<feature type="region of interest" description="Disordered" evidence="7">
    <location>
        <begin position="627"/>
        <end position="651"/>
    </location>
</feature>
<feature type="region of interest" description="Disordered" evidence="7">
    <location>
        <begin position="387"/>
        <end position="431"/>
    </location>
</feature>
<dbReference type="PANTHER" id="PTHR12266">
    <property type="entry name" value="NA+/CA2+ K+ INDEPENDENT EXCHANGER"/>
    <property type="match status" value="1"/>
</dbReference>
<feature type="transmembrane region" description="Helical" evidence="8">
    <location>
        <begin position="544"/>
        <end position="566"/>
    </location>
</feature>
<feature type="domain" description="Sodium/calcium exchanger membrane region" evidence="10">
    <location>
        <begin position="746"/>
        <end position="893"/>
    </location>
</feature>
<evidence type="ECO:0000256" key="5">
    <source>
        <dbReference type="ARBA" id="ARBA00022989"/>
    </source>
</evidence>
<dbReference type="GO" id="GO:0006874">
    <property type="term" value="P:intracellular calcium ion homeostasis"/>
    <property type="evidence" value="ECO:0007669"/>
    <property type="project" value="TreeGrafter"/>
</dbReference>
<feature type="transmembrane region" description="Helical" evidence="8">
    <location>
        <begin position="687"/>
        <end position="709"/>
    </location>
</feature>
<name>A0A1X2GBV3_9FUNG</name>
<feature type="compositionally biased region" description="Polar residues" evidence="7">
    <location>
        <begin position="411"/>
        <end position="421"/>
    </location>
</feature>
<evidence type="ECO:0000256" key="6">
    <source>
        <dbReference type="ARBA" id="ARBA00023136"/>
    </source>
</evidence>
<feature type="transmembrane region" description="Helical" evidence="8">
    <location>
        <begin position="152"/>
        <end position="173"/>
    </location>
</feature>
<evidence type="ECO:0000256" key="7">
    <source>
        <dbReference type="SAM" id="MobiDB-lite"/>
    </source>
</evidence>
<dbReference type="OrthoDB" id="407410at2759"/>
<dbReference type="STRING" id="101127.A0A1X2GBV3"/>
<feature type="transmembrane region" description="Helical" evidence="8">
    <location>
        <begin position="741"/>
        <end position="761"/>
    </location>
</feature>
<feature type="transmembrane region" description="Helical" evidence="8">
    <location>
        <begin position="73"/>
        <end position="97"/>
    </location>
</feature>
<evidence type="ECO:0000256" key="1">
    <source>
        <dbReference type="ARBA" id="ARBA00004141"/>
    </source>
</evidence>
<feature type="transmembrane region" description="Helical" evidence="8">
    <location>
        <begin position="846"/>
        <end position="867"/>
    </location>
</feature>
<dbReference type="Gene3D" id="1.20.1420.30">
    <property type="entry name" value="NCX, central ion-binding region"/>
    <property type="match status" value="2"/>
</dbReference>
<dbReference type="AlphaFoldDB" id="A0A1X2GBV3"/>
<evidence type="ECO:0000256" key="3">
    <source>
        <dbReference type="ARBA" id="ARBA00022448"/>
    </source>
</evidence>
<feature type="domain" description="Sodium/calcium exchanger membrane region" evidence="10">
    <location>
        <begin position="85"/>
        <end position="222"/>
    </location>
</feature>
<feature type="signal peptide" evidence="9">
    <location>
        <begin position="1"/>
        <end position="22"/>
    </location>
</feature>
<comment type="caution">
    <text evidence="11">The sequence shown here is derived from an EMBL/GenBank/DDBJ whole genome shotgun (WGS) entry which is preliminary data.</text>
</comment>
<dbReference type="GO" id="GO:0008324">
    <property type="term" value="F:monoatomic cation transmembrane transporter activity"/>
    <property type="evidence" value="ECO:0007669"/>
    <property type="project" value="TreeGrafter"/>
</dbReference>
<dbReference type="Proteomes" id="UP000242146">
    <property type="component" value="Unassembled WGS sequence"/>
</dbReference>
<dbReference type="GO" id="GO:0016020">
    <property type="term" value="C:membrane"/>
    <property type="evidence" value="ECO:0007669"/>
    <property type="project" value="UniProtKB-SubCell"/>
</dbReference>
<evidence type="ECO:0000256" key="8">
    <source>
        <dbReference type="SAM" id="Phobius"/>
    </source>
</evidence>
<feature type="transmembrane region" description="Helical" evidence="8">
    <location>
        <begin position="715"/>
        <end position="734"/>
    </location>
</feature>
<keyword evidence="9" id="KW-0732">Signal</keyword>
<evidence type="ECO:0000259" key="10">
    <source>
        <dbReference type="Pfam" id="PF01699"/>
    </source>
</evidence>
<feature type="transmembrane region" description="Helical" evidence="8">
    <location>
        <begin position="205"/>
        <end position="229"/>
    </location>
</feature>
<dbReference type="PROSITE" id="PS51257">
    <property type="entry name" value="PROKAR_LIPOPROTEIN"/>
    <property type="match status" value="1"/>
</dbReference>
<gene>
    <name evidence="11" type="ORF">DM01DRAFT_1337810</name>
</gene>
<evidence type="ECO:0000313" key="11">
    <source>
        <dbReference type="EMBL" id="ORX50135.1"/>
    </source>
</evidence>
<accession>A0A1X2GBV3</accession>
<reference evidence="11 12" key="1">
    <citation type="submission" date="2016-07" db="EMBL/GenBank/DDBJ databases">
        <title>Pervasive Adenine N6-methylation of Active Genes in Fungi.</title>
        <authorList>
            <consortium name="DOE Joint Genome Institute"/>
            <person name="Mondo S.J."/>
            <person name="Dannebaum R.O."/>
            <person name="Kuo R.C."/>
            <person name="Labutti K."/>
            <person name="Haridas S."/>
            <person name="Kuo A."/>
            <person name="Salamov A."/>
            <person name="Ahrendt S.R."/>
            <person name="Lipzen A."/>
            <person name="Sullivan W."/>
            <person name="Andreopoulos W.B."/>
            <person name="Clum A."/>
            <person name="Lindquist E."/>
            <person name="Daum C."/>
            <person name="Ramamoorthy G.K."/>
            <person name="Gryganskyi A."/>
            <person name="Culley D."/>
            <person name="Magnuson J.K."/>
            <person name="James T.Y."/>
            <person name="O'Malley M.A."/>
            <person name="Stajich J.E."/>
            <person name="Spatafora J.W."/>
            <person name="Visel A."/>
            <person name="Grigoriev I.V."/>
        </authorList>
    </citation>
    <scope>NUCLEOTIDE SEQUENCE [LARGE SCALE GENOMIC DNA]</scope>
    <source>
        <strain evidence="11 12">NRRL 3301</strain>
    </source>
</reference>
<comment type="subcellular location">
    <subcellularLocation>
        <location evidence="1">Membrane</location>
        <topology evidence="1">Multi-pass membrane protein</topology>
    </subcellularLocation>
</comment>
<dbReference type="PANTHER" id="PTHR12266:SF0">
    <property type="entry name" value="MITOCHONDRIAL SODIUM_CALCIUM EXCHANGER PROTEIN"/>
    <property type="match status" value="1"/>
</dbReference>
<evidence type="ECO:0000256" key="2">
    <source>
        <dbReference type="ARBA" id="ARBA00008170"/>
    </source>
</evidence>
<keyword evidence="12" id="KW-1185">Reference proteome</keyword>
<sequence>MLNKKLFYGLCIGFVALSCLLPLTPDKPATLADSLTHPSCNNVGLYDDQCAFVKKACSGYSRFYLEFYYCSGVWQPLIIFLLCCGLFILFGAGSVAASDFFCPNLQTISSKLQLSESMAGVTILAFGNGSSDLFSTFSAMNSGSGSLAIGELIGAAFFIVSVVSGSMGIIRPFRSKRITFMRDASFLTGAICMITWIVYHRRIYWYHGLGLIAYYITYVILVVCGTYFFPDTDDDHVPPFEIKSTLDEEHLVTETSRLLEVDAKRQPEPSSSTVTSLHHFGHVIRPVSIRSSSQQSMVSSMRLGSSIYGAHTSASGSIASRYYRMPLAPRVGIRTSLFSAIEFQEQVTSIQRANSTQVILPTSSSPNPSFRGWARATDYSAPSLLPPGAVLLAPHPPPSTSTSSHPRLHRPSSNSNLTQEPQMPPSNRDDYFSYISDHQHRLEQQPPHTVPPMPEIRVAPVADDADNNLDDTLKSMADKDTHLSPTTTTEAGMDPAAAAAAMKAPMYGVNVGPFSMPLDTYLWWEDVLLTLFPPLQGWASKTFFAKLSSLVAMPLVFIFTLTLPVVESDDLKIDDLEVTPSEHHVLLTSDAGLFHPEPSHTTAFPTSSSYLAISNYTNAKVPSLTVPESATSAAHPTSSGNNSHVTSHHTSPVLNHHDASMPIDSSFHLDDHDPMDDPMIQYEWCQWLVIVQAVFSCSFAFAIMVLNGILSTNFLAIGVLLGCVLGFLVFLFTNEKQQPTWYWYLSFVGFVISLNWIFLLANLMVGLLQALGAIFGISEAIMGLTIFAVGSSMGDLVANTAIAKMGFPTMAISACYAGPLLNMVLGVGISSAYQTILTGAPYKLDIAPTILVSSCGLIVVLLSTLIVVNLNGYCMNKELGWWMISVYIVCCLFDVLLEMDILM</sequence>
<dbReference type="Pfam" id="PF01699">
    <property type="entry name" value="Na_Ca_ex"/>
    <property type="match status" value="2"/>
</dbReference>
<comment type="similarity">
    <text evidence="2">Belongs to the Ca(2+):cation antiporter (CaCA) (TC 2.A.19) family.</text>
</comment>
<organism evidence="11 12">
    <name type="scientific">Hesseltinella vesiculosa</name>
    <dbReference type="NCBI Taxonomy" id="101127"/>
    <lineage>
        <taxon>Eukaryota</taxon>
        <taxon>Fungi</taxon>
        <taxon>Fungi incertae sedis</taxon>
        <taxon>Mucoromycota</taxon>
        <taxon>Mucoromycotina</taxon>
        <taxon>Mucoromycetes</taxon>
        <taxon>Mucorales</taxon>
        <taxon>Cunninghamellaceae</taxon>
        <taxon>Hesseltinella</taxon>
    </lineage>
</organism>
<keyword evidence="6 8" id="KW-0472">Membrane</keyword>
<feature type="transmembrane region" description="Helical" evidence="8">
    <location>
        <begin position="879"/>
        <end position="897"/>
    </location>
</feature>
<feature type="chain" id="PRO_5012100651" description="Sodium/calcium exchanger membrane region domain-containing protein" evidence="9">
    <location>
        <begin position="23"/>
        <end position="903"/>
    </location>
</feature>
<proteinExistence type="inferred from homology"/>
<protein>
    <recommendedName>
        <fullName evidence="10">Sodium/calcium exchanger membrane region domain-containing protein</fullName>
    </recommendedName>
</protein>
<keyword evidence="5 8" id="KW-1133">Transmembrane helix</keyword>
<feature type="transmembrane region" description="Helical" evidence="8">
    <location>
        <begin position="767"/>
        <end position="789"/>
    </location>
</feature>
<dbReference type="InterPro" id="IPR051359">
    <property type="entry name" value="CaCA_antiporter"/>
</dbReference>